<evidence type="ECO:0000313" key="10">
    <source>
        <dbReference type="Proteomes" id="UP001589576"/>
    </source>
</evidence>
<evidence type="ECO:0000256" key="4">
    <source>
        <dbReference type="ARBA" id="ARBA00023163"/>
    </source>
</evidence>
<dbReference type="Pfam" id="PF00027">
    <property type="entry name" value="cNMP_binding"/>
    <property type="match status" value="1"/>
</dbReference>
<evidence type="ECO:0000313" key="9">
    <source>
        <dbReference type="EMBL" id="MFB9088698.1"/>
    </source>
</evidence>
<dbReference type="SMART" id="SM00419">
    <property type="entry name" value="HTH_CRP"/>
    <property type="match status" value="1"/>
</dbReference>
<dbReference type="PANTHER" id="PTHR44591">
    <property type="entry name" value="STRESS RESPONSE REGULATOR PROTEIN 1"/>
    <property type="match status" value="1"/>
</dbReference>
<dbReference type="InterPro" id="IPR011006">
    <property type="entry name" value="CheY-like_superfamily"/>
</dbReference>
<feature type="domain" description="Response regulatory" evidence="7">
    <location>
        <begin position="3"/>
        <end position="119"/>
    </location>
</feature>
<dbReference type="SMART" id="SM00448">
    <property type="entry name" value="REC"/>
    <property type="match status" value="1"/>
</dbReference>
<name>A0ABV5GC56_9FLAO</name>
<dbReference type="PRINTS" id="PR00034">
    <property type="entry name" value="HTHCRP"/>
</dbReference>
<dbReference type="InterPro" id="IPR036390">
    <property type="entry name" value="WH_DNA-bd_sf"/>
</dbReference>
<evidence type="ECO:0000256" key="3">
    <source>
        <dbReference type="ARBA" id="ARBA00023125"/>
    </source>
</evidence>
<dbReference type="SMART" id="SM00100">
    <property type="entry name" value="cNMP"/>
    <property type="match status" value="1"/>
</dbReference>
<dbReference type="Gene3D" id="2.60.120.10">
    <property type="entry name" value="Jelly Rolls"/>
    <property type="match status" value="1"/>
</dbReference>
<dbReference type="PROSITE" id="PS00042">
    <property type="entry name" value="HTH_CRP_1"/>
    <property type="match status" value="1"/>
</dbReference>
<evidence type="ECO:0000256" key="1">
    <source>
        <dbReference type="ARBA" id="ARBA00022553"/>
    </source>
</evidence>
<keyword evidence="3" id="KW-0238">DNA-binding</keyword>
<dbReference type="InterPro" id="IPR036388">
    <property type="entry name" value="WH-like_DNA-bd_sf"/>
</dbReference>
<keyword evidence="4" id="KW-0804">Transcription</keyword>
<dbReference type="Pfam" id="PF13545">
    <property type="entry name" value="HTH_Crp_2"/>
    <property type="match status" value="1"/>
</dbReference>
<dbReference type="SUPFAM" id="SSF51206">
    <property type="entry name" value="cAMP-binding domain-like"/>
    <property type="match status" value="1"/>
</dbReference>
<dbReference type="InterPro" id="IPR001789">
    <property type="entry name" value="Sig_transdc_resp-reg_receiver"/>
</dbReference>
<dbReference type="PROSITE" id="PS51063">
    <property type="entry name" value="HTH_CRP_2"/>
    <property type="match status" value="1"/>
</dbReference>
<evidence type="ECO:0000259" key="6">
    <source>
        <dbReference type="PROSITE" id="PS50042"/>
    </source>
</evidence>
<protein>
    <submittedName>
        <fullName evidence="9">Response regulator</fullName>
    </submittedName>
</protein>
<dbReference type="SUPFAM" id="SSF52172">
    <property type="entry name" value="CheY-like"/>
    <property type="match status" value="1"/>
</dbReference>
<dbReference type="InterPro" id="IPR014710">
    <property type="entry name" value="RmlC-like_jellyroll"/>
</dbReference>
<reference evidence="9 10" key="1">
    <citation type="submission" date="2024-09" db="EMBL/GenBank/DDBJ databases">
        <authorList>
            <person name="Sun Q."/>
            <person name="Mori K."/>
        </authorList>
    </citation>
    <scope>NUCLEOTIDE SEQUENCE [LARGE SCALE GENOMIC DNA]</scope>
    <source>
        <strain evidence="9 10">CECT 8460</strain>
    </source>
</reference>
<proteinExistence type="predicted"/>
<dbReference type="EMBL" id="JBHMFB010000010">
    <property type="protein sequence ID" value="MFB9088698.1"/>
    <property type="molecule type" value="Genomic_DNA"/>
</dbReference>
<accession>A0ABV5GC56</accession>
<dbReference type="Pfam" id="PF00072">
    <property type="entry name" value="Response_reg"/>
    <property type="match status" value="1"/>
</dbReference>
<feature type="modified residue" description="4-aspartylphosphate" evidence="5">
    <location>
        <position position="52"/>
    </location>
</feature>
<evidence type="ECO:0000256" key="2">
    <source>
        <dbReference type="ARBA" id="ARBA00023015"/>
    </source>
</evidence>
<dbReference type="InterPro" id="IPR018490">
    <property type="entry name" value="cNMP-bd_dom_sf"/>
</dbReference>
<keyword evidence="1 5" id="KW-0597">Phosphoprotein</keyword>
<dbReference type="SUPFAM" id="SSF46785">
    <property type="entry name" value="Winged helix' DNA-binding domain"/>
    <property type="match status" value="1"/>
</dbReference>
<feature type="domain" description="Cyclic nucleotide-binding" evidence="6">
    <location>
        <begin position="148"/>
        <end position="260"/>
    </location>
</feature>
<dbReference type="Gene3D" id="1.10.10.10">
    <property type="entry name" value="Winged helix-like DNA-binding domain superfamily/Winged helix DNA-binding domain"/>
    <property type="match status" value="1"/>
</dbReference>
<feature type="domain" description="HTH crp-type" evidence="8">
    <location>
        <begin position="274"/>
        <end position="342"/>
    </location>
</feature>
<keyword evidence="10" id="KW-1185">Reference proteome</keyword>
<sequence length="349" mass="39912">MKKVLVIEDNFEMRDNITEILQLSDYEVFTAVNGKLGVEMALKLLPDVILCDIMMDELDGYGVLFTLNKHPETSIIPFIFITAKTQKQDLRKGMEMGADDYLTKPFDAIELLNAIETLLKKRTLQKDFYSKSIQQMQQLSTDVKGLTELNKIIEERKHRIVRKKQALYYEGDKVTGIYLILKGKIKTTKIADDGRELTTAIYDADQFLGTNVLFSSDSYIDNAIAMEECSLSFFPIQEVEKLISQYPDVASKFIKILSNEVCDKEEQLIKIAYSSVRKKIADSLLNYHKQHCHNGEKINLTRYEIANLSGTAPETVSRTLTDFENEGLIDKSRNELILLNPQKLSNLRN</sequence>
<evidence type="ECO:0000256" key="5">
    <source>
        <dbReference type="PROSITE-ProRule" id="PRU00169"/>
    </source>
</evidence>
<evidence type="ECO:0000259" key="7">
    <source>
        <dbReference type="PROSITE" id="PS50110"/>
    </source>
</evidence>
<dbReference type="InterPro" id="IPR050595">
    <property type="entry name" value="Bact_response_regulator"/>
</dbReference>
<dbReference type="RefSeq" id="WP_290285957.1">
    <property type="nucleotide sequence ID" value="NZ_JAUFQN010000019.1"/>
</dbReference>
<dbReference type="PANTHER" id="PTHR44591:SF23">
    <property type="entry name" value="CHEY SUBFAMILY"/>
    <property type="match status" value="1"/>
</dbReference>
<evidence type="ECO:0000259" key="8">
    <source>
        <dbReference type="PROSITE" id="PS51063"/>
    </source>
</evidence>
<dbReference type="InterPro" id="IPR000595">
    <property type="entry name" value="cNMP-bd_dom"/>
</dbReference>
<dbReference type="CDD" id="cd00038">
    <property type="entry name" value="CAP_ED"/>
    <property type="match status" value="1"/>
</dbReference>
<organism evidence="9 10">
    <name type="scientific">Flavobacterium paronense</name>
    <dbReference type="NCBI Taxonomy" id="1392775"/>
    <lineage>
        <taxon>Bacteria</taxon>
        <taxon>Pseudomonadati</taxon>
        <taxon>Bacteroidota</taxon>
        <taxon>Flavobacteriia</taxon>
        <taxon>Flavobacteriales</taxon>
        <taxon>Flavobacteriaceae</taxon>
        <taxon>Flavobacterium</taxon>
    </lineage>
</organism>
<comment type="caution">
    <text evidence="9">The sequence shown here is derived from an EMBL/GenBank/DDBJ whole genome shotgun (WGS) entry which is preliminary data.</text>
</comment>
<dbReference type="InterPro" id="IPR012318">
    <property type="entry name" value="HTH_CRP"/>
</dbReference>
<gene>
    <name evidence="9" type="ORF">ACFFUU_03710</name>
</gene>
<dbReference type="PROSITE" id="PS50042">
    <property type="entry name" value="CNMP_BINDING_3"/>
    <property type="match status" value="1"/>
</dbReference>
<dbReference type="Gene3D" id="3.40.50.2300">
    <property type="match status" value="1"/>
</dbReference>
<keyword evidence="2" id="KW-0805">Transcription regulation</keyword>
<dbReference type="PROSITE" id="PS50110">
    <property type="entry name" value="RESPONSE_REGULATORY"/>
    <property type="match status" value="1"/>
</dbReference>
<dbReference type="Proteomes" id="UP001589576">
    <property type="component" value="Unassembled WGS sequence"/>
</dbReference>
<dbReference type="InterPro" id="IPR018335">
    <property type="entry name" value="Tscrpt_reg_HTH_Crp-type_CS"/>
</dbReference>